<reference evidence="1" key="1">
    <citation type="journal article" date="2019" name="Sci. Rep.">
        <title>Draft genome of Tanacetum cinerariifolium, the natural source of mosquito coil.</title>
        <authorList>
            <person name="Yamashiro T."/>
            <person name="Shiraishi A."/>
            <person name="Satake H."/>
            <person name="Nakayama K."/>
        </authorList>
    </citation>
    <scope>NUCLEOTIDE SEQUENCE</scope>
</reference>
<sequence length="279" mass="31382">MLICLGKHDVAEGIPSAEKGLRKFSDLGAWYAIKDCAQYNKKSRNQTSDTSDETIADPNAPIVEDDIARILVPRLIAWLDYDEHVDILSTMDNEVGVMSPEITTQILSSFEVYTPPVTCPEEVDETIGILMEVEPLDHSKLEDLGLKTYTHDLSLSSRGFSSVNELKPQLFPNFSPLDVNLGDKRENNPPINPYSPSSFRIKVGEPLTIHTPPSPHVAYLHPKGMYLRYHPFVDDPKKHYGFKQGLLGQSEFLSVDLSNWEVIENNLLRGLVYPFGQKK</sequence>
<accession>A0A699HCF1</accession>
<comment type="caution">
    <text evidence="1">The sequence shown here is derived from an EMBL/GenBank/DDBJ whole genome shotgun (WGS) entry which is preliminary data.</text>
</comment>
<proteinExistence type="predicted"/>
<organism evidence="1">
    <name type="scientific">Tanacetum cinerariifolium</name>
    <name type="common">Dalmatian daisy</name>
    <name type="synonym">Chrysanthemum cinerariifolium</name>
    <dbReference type="NCBI Taxonomy" id="118510"/>
    <lineage>
        <taxon>Eukaryota</taxon>
        <taxon>Viridiplantae</taxon>
        <taxon>Streptophyta</taxon>
        <taxon>Embryophyta</taxon>
        <taxon>Tracheophyta</taxon>
        <taxon>Spermatophyta</taxon>
        <taxon>Magnoliopsida</taxon>
        <taxon>eudicotyledons</taxon>
        <taxon>Gunneridae</taxon>
        <taxon>Pentapetalae</taxon>
        <taxon>asterids</taxon>
        <taxon>campanulids</taxon>
        <taxon>Asterales</taxon>
        <taxon>Asteraceae</taxon>
        <taxon>Asteroideae</taxon>
        <taxon>Anthemideae</taxon>
        <taxon>Anthemidinae</taxon>
        <taxon>Tanacetum</taxon>
    </lineage>
</organism>
<dbReference type="EMBL" id="BKCJ010108341">
    <property type="protein sequence ID" value="GEX43881.1"/>
    <property type="molecule type" value="Genomic_DNA"/>
</dbReference>
<evidence type="ECO:0000313" key="1">
    <source>
        <dbReference type="EMBL" id="GEX43881.1"/>
    </source>
</evidence>
<dbReference type="AlphaFoldDB" id="A0A699HCF1"/>
<protein>
    <submittedName>
        <fullName evidence="1">Uncharacterized protein</fullName>
    </submittedName>
</protein>
<gene>
    <name evidence="1" type="ORF">Tci_315856</name>
</gene>
<name>A0A699HCF1_TANCI</name>